<accession>A0A8S1UKC4</accession>
<dbReference type="OrthoDB" id="305648at2759"/>
<gene>
    <name evidence="2" type="ORF">PPENT_87.1.T0410121</name>
</gene>
<dbReference type="EMBL" id="CAJJDO010000041">
    <property type="protein sequence ID" value="CAD8164613.1"/>
    <property type="molecule type" value="Genomic_DNA"/>
</dbReference>
<organism evidence="2 3">
    <name type="scientific">Paramecium pentaurelia</name>
    <dbReference type="NCBI Taxonomy" id="43138"/>
    <lineage>
        <taxon>Eukaryota</taxon>
        <taxon>Sar</taxon>
        <taxon>Alveolata</taxon>
        <taxon>Ciliophora</taxon>
        <taxon>Intramacronucleata</taxon>
        <taxon>Oligohymenophorea</taxon>
        <taxon>Peniculida</taxon>
        <taxon>Parameciidae</taxon>
        <taxon>Paramecium</taxon>
    </lineage>
</organism>
<sequence>MQINKEQSKDKIPQDSNNENSHPLINIICKNLQNICTLTSQIKAKQIKKKSLNLKKKKNSKTKISKRDKKTNQCYCQTCLDFKLLEYLSQLSAVENLQHQLDKVKELIYLFE</sequence>
<evidence type="ECO:0000313" key="3">
    <source>
        <dbReference type="Proteomes" id="UP000689195"/>
    </source>
</evidence>
<feature type="region of interest" description="Disordered" evidence="1">
    <location>
        <begin position="1"/>
        <end position="20"/>
    </location>
</feature>
<protein>
    <submittedName>
        <fullName evidence="2">Uncharacterized protein</fullName>
    </submittedName>
</protein>
<reference evidence="2" key="1">
    <citation type="submission" date="2021-01" db="EMBL/GenBank/DDBJ databases">
        <authorList>
            <consortium name="Genoscope - CEA"/>
            <person name="William W."/>
        </authorList>
    </citation>
    <scope>NUCLEOTIDE SEQUENCE</scope>
</reference>
<name>A0A8S1UKC4_9CILI</name>
<evidence type="ECO:0000256" key="1">
    <source>
        <dbReference type="SAM" id="MobiDB-lite"/>
    </source>
</evidence>
<keyword evidence="3" id="KW-1185">Reference proteome</keyword>
<evidence type="ECO:0000313" key="2">
    <source>
        <dbReference type="EMBL" id="CAD8164613.1"/>
    </source>
</evidence>
<dbReference type="AlphaFoldDB" id="A0A8S1UKC4"/>
<dbReference type="Proteomes" id="UP000689195">
    <property type="component" value="Unassembled WGS sequence"/>
</dbReference>
<feature type="compositionally biased region" description="Basic and acidic residues" evidence="1">
    <location>
        <begin position="1"/>
        <end position="13"/>
    </location>
</feature>
<proteinExistence type="predicted"/>
<comment type="caution">
    <text evidence="2">The sequence shown here is derived from an EMBL/GenBank/DDBJ whole genome shotgun (WGS) entry which is preliminary data.</text>
</comment>